<dbReference type="InterPro" id="IPR025874">
    <property type="entry name" value="DZR"/>
</dbReference>
<dbReference type="RefSeq" id="WP_249284143.1">
    <property type="nucleotide sequence ID" value="NZ_JACRSO010000001.1"/>
</dbReference>
<comment type="caution">
    <text evidence="3">The sequence shown here is derived from an EMBL/GenBank/DDBJ whole genome shotgun (WGS) entry which is preliminary data.</text>
</comment>
<dbReference type="Pfam" id="PF12773">
    <property type="entry name" value="DZR"/>
    <property type="match status" value="1"/>
</dbReference>
<dbReference type="EMBL" id="JACRSO010000001">
    <property type="protein sequence ID" value="MBC8528089.1"/>
    <property type="molecule type" value="Genomic_DNA"/>
</dbReference>
<dbReference type="Proteomes" id="UP000654279">
    <property type="component" value="Unassembled WGS sequence"/>
</dbReference>
<sequence>MAFFDKLGETISSKSKEVAQKAKDLTDVTKLSAQISAEEKTINELYFKIGKAYYESHCDGPVEPAFEELFGQVESARQRITQTREQIREIKGVRLCPGCGKEIGDDVAFCPNCGHKNEVPQPEDAQAQAEAADVCPNCGAQLMEDSAFCVQCGTRVRPE</sequence>
<evidence type="ECO:0000313" key="4">
    <source>
        <dbReference type="Proteomes" id="UP000654279"/>
    </source>
</evidence>
<organism evidence="3 4">
    <name type="scientific">Luoshenia tenuis</name>
    <dbReference type="NCBI Taxonomy" id="2763654"/>
    <lineage>
        <taxon>Bacteria</taxon>
        <taxon>Bacillati</taxon>
        <taxon>Bacillota</taxon>
        <taxon>Clostridia</taxon>
        <taxon>Christensenellales</taxon>
        <taxon>Christensenellaceae</taxon>
        <taxon>Luoshenia</taxon>
    </lineage>
</organism>
<proteinExistence type="predicted"/>
<feature type="domain" description="DZANK-type" evidence="2">
    <location>
        <begin position="96"/>
        <end position="153"/>
    </location>
</feature>
<evidence type="ECO:0000259" key="2">
    <source>
        <dbReference type="Pfam" id="PF12773"/>
    </source>
</evidence>
<reference evidence="3" key="1">
    <citation type="submission" date="2020-08" db="EMBL/GenBank/DDBJ databases">
        <title>Genome public.</title>
        <authorList>
            <person name="Liu C."/>
            <person name="Sun Q."/>
        </authorList>
    </citation>
    <scope>NUCLEOTIDE SEQUENCE</scope>
    <source>
        <strain evidence="3">NSJ-44</strain>
    </source>
</reference>
<keyword evidence="1" id="KW-0175">Coiled coil</keyword>
<keyword evidence="4" id="KW-1185">Reference proteome</keyword>
<gene>
    <name evidence="3" type="ORF">H8699_01375</name>
</gene>
<dbReference type="AlphaFoldDB" id="A0A926CZ81"/>
<evidence type="ECO:0000313" key="3">
    <source>
        <dbReference type="EMBL" id="MBC8528089.1"/>
    </source>
</evidence>
<accession>A0A926CZ81</accession>
<name>A0A926CZ81_9FIRM</name>
<feature type="coiled-coil region" evidence="1">
    <location>
        <begin position="66"/>
        <end position="93"/>
    </location>
</feature>
<evidence type="ECO:0000256" key="1">
    <source>
        <dbReference type="SAM" id="Coils"/>
    </source>
</evidence>
<protein>
    <submittedName>
        <fullName evidence="3">Zinc ribbon domain-containing protein</fullName>
    </submittedName>
</protein>